<dbReference type="CDD" id="cd00187">
    <property type="entry name" value="TOP4c"/>
    <property type="match status" value="1"/>
</dbReference>
<reference evidence="9" key="1">
    <citation type="submission" date="2020-10" db="EMBL/GenBank/DDBJ databases">
        <authorList>
            <person name="Gilroy R."/>
        </authorList>
    </citation>
    <scope>NUCLEOTIDE SEQUENCE</scope>
    <source>
        <strain evidence="9">4509</strain>
    </source>
</reference>
<dbReference type="SUPFAM" id="SSF56719">
    <property type="entry name" value="Type II DNA topoisomerase"/>
    <property type="match status" value="1"/>
</dbReference>
<dbReference type="EMBL" id="DVMX01000052">
    <property type="protein sequence ID" value="HIU41453.1"/>
    <property type="molecule type" value="Genomic_DNA"/>
</dbReference>
<dbReference type="GO" id="GO:0006265">
    <property type="term" value="P:DNA topological change"/>
    <property type="evidence" value="ECO:0007669"/>
    <property type="project" value="UniProtKB-UniRule"/>
</dbReference>
<evidence type="ECO:0000259" key="8">
    <source>
        <dbReference type="PROSITE" id="PS52040"/>
    </source>
</evidence>
<evidence type="ECO:0000256" key="4">
    <source>
        <dbReference type="ARBA" id="ARBA00023125"/>
    </source>
</evidence>
<dbReference type="InterPro" id="IPR002205">
    <property type="entry name" value="Topo_IIA_dom_A"/>
</dbReference>
<evidence type="ECO:0000256" key="6">
    <source>
        <dbReference type="PROSITE-ProRule" id="PRU01384"/>
    </source>
</evidence>
<comment type="catalytic activity">
    <reaction evidence="1 6">
        <text>ATP-dependent breakage, passage and rejoining of double-stranded DNA.</text>
        <dbReference type="EC" id="5.6.2.2"/>
    </reaction>
</comment>
<dbReference type="SMART" id="SM00434">
    <property type="entry name" value="TOP4c"/>
    <property type="match status" value="1"/>
</dbReference>
<keyword evidence="5 6" id="KW-0413">Isomerase</keyword>
<name>A0A9D1IQ40_9FIRM</name>
<comment type="caution">
    <text evidence="9">The sequence shown here is derived from an EMBL/GenBank/DDBJ whole genome shotgun (WGS) entry which is preliminary data.</text>
</comment>
<dbReference type="PROSITE" id="PS52040">
    <property type="entry name" value="TOPO_IIA"/>
    <property type="match status" value="1"/>
</dbReference>
<protein>
    <submittedName>
        <fullName evidence="9">Topoisomerase IV</fullName>
    </submittedName>
</protein>
<dbReference type="GO" id="GO:0009330">
    <property type="term" value="C:DNA topoisomerase type II (double strand cut, ATP-hydrolyzing) complex"/>
    <property type="evidence" value="ECO:0007669"/>
    <property type="project" value="TreeGrafter"/>
</dbReference>
<dbReference type="InterPro" id="IPR050220">
    <property type="entry name" value="Type_II_DNA_Topoisomerases"/>
</dbReference>
<evidence type="ECO:0000256" key="7">
    <source>
        <dbReference type="SAM" id="Coils"/>
    </source>
</evidence>
<dbReference type="InterPro" id="IPR013760">
    <property type="entry name" value="Topo_IIA-like_dom_sf"/>
</dbReference>
<dbReference type="InterPro" id="IPR013757">
    <property type="entry name" value="Topo_IIA_A_a_sf"/>
</dbReference>
<organism evidence="9 10">
    <name type="scientific">Candidatus Egerieicola faecale</name>
    <dbReference type="NCBI Taxonomy" id="2840774"/>
    <lineage>
        <taxon>Bacteria</taxon>
        <taxon>Bacillati</taxon>
        <taxon>Bacillota</taxon>
        <taxon>Clostridia</taxon>
        <taxon>Eubacteriales</taxon>
        <taxon>Oscillospiraceae</taxon>
        <taxon>Oscillospiraceae incertae sedis</taxon>
        <taxon>Candidatus Egerieicola</taxon>
    </lineage>
</organism>
<dbReference type="PANTHER" id="PTHR43493">
    <property type="entry name" value="DNA GYRASE/TOPOISOMERASE SUBUNIT A"/>
    <property type="match status" value="1"/>
</dbReference>
<reference evidence="9" key="2">
    <citation type="journal article" date="2021" name="PeerJ">
        <title>Extensive microbial diversity within the chicken gut microbiome revealed by metagenomics and culture.</title>
        <authorList>
            <person name="Gilroy R."/>
            <person name="Ravi A."/>
            <person name="Getino M."/>
            <person name="Pursley I."/>
            <person name="Horton D.L."/>
            <person name="Alikhan N.F."/>
            <person name="Baker D."/>
            <person name="Gharbi K."/>
            <person name="Hall N."/>
            <person name="Watson M."/>
            <person name="Adriaenssens E.M."/>
            <person name="Foster-Nyarko E."/>
            <person name="Jarju S."/>
            <person name="Secka A."/>
            <person name="Antonio M."/>
            <person name="Oren A."/>
            <person name="Chaudhuri R.R."/>
            <person name="La Ragione R."/>
            <person name="Hildebrand F."/>
            <person name="Pallen M.J."/>
        </authorList>
    </citation>
    <scope>NUCLEOTIDE SEQUENCE</scope>
    <source>
        <strain evidence="9">4509</strain>
    </source>
</reference>
<dbReference type="Pfam" id="PF00521">
    <property type="entry name" value="DNA_topoisoIV"/>
    <property type="match status" value="1"/>
</dbReference>
<dbReference type="Gene3D" id="2.120.10.90">
    <property type="entry name" value="DNA gyrase/topoisomerase IV, subunit A, C-terminal"/>
    <property type="match status" value="1"/>
</dbReference>
<feature type="coiled-coil region" evidence="7">
    <location>
        <begin position="450"/>
        <end position="477"/>
    </location>
</feature>
<keyword evidence="4 6" id="KW-0238">DNA-binding</keyword>
<keyword evidence="3 6" id="KW-0799">Topoisomerase</keyword>
<dbReference type="Gene3D" id="3.90.199.10">
    <property type="entry name" value="Topoisomerase II, domain 5"/>
    <property type="match status" value="1"/>
</dbReference>
<dbReference type="GO" id="GO:0034335">
    <property type="term" value="F:DNA negative supercoiling activity"/>
    <property type="evidence" value="ECO:0007669"/>
    <property type="project" value="UniProtKB-ARBA"/>
</dbReference>
<dbReference type="Gene3D" id="1.10.268.10">
    <property type="entry name" value="Topoisomerase, domain 3"/>
    <property type="match status" value="1"/>
</dbReference>
<dbReference type="GO" id="GO:0005524">
    <property type="term" value="F:ATP binding"/>
    <property type="evidence" value="ECO:0007669"/>
    <property type="project" value="InterPro"/>
</dbReference>
<comment type="similarity">
    <text evidence="2">Belongs to the type II topoisomerase GyrA/ParC subunit family.</text>
</comment>
<evidence type="ECO:0000313" key="10">
    <source>
        <dbReference type="Proteomes" id="UP000824082"/>
    </source>
</evidence>
<evidence type="ECO:0000313" key="9">
    <source>
        <dbReference type="EMBL" id="HIU41453.1"/>
    </source>
</evidence>
<dbReference type="InterPro" id="IPR035516">
    <property type="entry name" value="Gyrase/topoIV_suA_C"/>
</dbReference>
<feature type="domain" description="Topo IIA-type catalytic" evidence="8">
    <location>
        <begin position="52"/>
        <end position="517"/>
    </location>
</feature>
<evidence type="ECO:0000256" key="5">
    <source>
        <dbReference type="ARBA" id="ARBA00023235"/>
    </source>
</evidence>
<dbReference type="AlphaFoldDB" id="A0A9D1IQ40"/>
<dbReference type="InterPro" id="IPR013758">
    <property type="entry name" value="Topo_IIA_A/C_ab"/>
</dbReference>
<evidence type="ECO:0000256" key="2">
    <source>
        <dbReference type="ARBA" id="ARBA00008263"/>
    </source>
</evidence>
<dbReference type="Proteomes" id="UP000824082">
    <property type="component" value="Unassembled WGS sequence"/>
</dbReference>
<keyword evidence="7" id="KW-0175">Coiled coil</keyword>
<dbReference type="SUPFAM" id="SSF101904">
    <property type="entry name" value="GyrA/ParC C-terminal domain-like"/>
    <property type="match status" value="1"/>
</dbReference>
<sequence>MPRKKSQPERKKPASAMTAEIEGAGSVLNQPITQTIEQNYMPYAMSVIISRALPEIDGFKPSHRKILYTMYKMGLLSGQRVKSANIVGQTMRLNPHGDAAIYETMVRLSRGNESLLHPYVDSKGNFGKAYSRDMAYAASRYTEAKLEPICKELFEDIDKDTVDFVPNYDNTTTEPTLFPARFPSVLVNFNVGIAVSMASNICSFNLKEICDTTIALIRDPDCDLHDTLLGPDFPGGGYLVYDKAALEQIYRTGRGSVKIRAKYRYDSSANCIDILQIPPTTTVEAIMDKIVDLVKAGRLKEISDMRDETDRSGLKLTLDLKRGTDPDKLMLKLFKSTPLQDSFSANFNILIAGSPKVMGVREILQEWVAFRTECVKRRIYFELTKKKEKLHLLEGLQLILLDIDKAVRIVRETEEESEVVPNLMIGFGIDQTQAEYVAEIKLRHLNREYILKRTAEVEQLREDIAKMEDTLSSKKKIQGVIVQELKQVAKEYGQPRKTQFLFDAQEAEGEEEQHPDYAVHLFLTKEGYFKKVTPQSLRMSGEHKLKEGDEIAQHIETTADAHLLFFTDRMQVYKSFAYEFPDTKVSLMGNYVAGDLGFEEGERVVAMAVTKDYAGDMLFFFENGRVAK</sequence>
<evidence type="ECO:0000256" key="1">
    <source>
        <dbReference type="ARBA" id="ARBA00000185"/>
    </source>
</evidence>
<dbReference type="GO" id="GO:0003677">
    <property type="term" value="F:DNA binding"/>
    <property type="evidence" value="ECO:0007669"/>
    <property type="project" value="UniProtKB-UniRule"/>
</dbReference>
<dbReference type="PANTHER" id="PTHR43493:SF5">
    <property type="entry name" value="DNA GYRASE SUBUNIT A, CHLOROPLASTIC_MITOCHONDRIAL"/>
    <property type="match status" value="1"/>
</dbReference>
<evidence type="ECO:0000256" key="3">
    <source>
        <dbReference type="ARBA" id="ARBA00023029"/>
    </source>
</evidence>
<accession>A0A9D1IQ40</accession>
<proteinExistence type="inferred from homology"/>
<dbReference type="Gene3D" id="3.30.1360.40">
    <property type="match status" value="1"/>
</dbReference>
<gene>
    <name evidence="9" type="ORF">IAD19_02770</name>
</gene>
<feature type="active site" description="O-(5'-phospho-DNA)-tyrosine intermediate" evidence="6">
    <location>
        <position position="141"/>
    </location>
</feature>
<feature type="non-terminal residue" evidence="9">
    <location>
        <position position="628"/>
    </location>
</feature>